<sequence length="176" mass="19381">MATKGLYLPQPIFSHGQLYVASSRVTSMKDLKVLTIDDEDIVMNVVVGSVNLLKGTHSSCSPFHNDGVAAFMVATLCVCVTYGWWLFLASDPWLCPDLHFSRLVGCCHCAIGSIAQRLVTDESSGCGFFAWGLLVCECVCVSGRLIRHSIVSEFFWKNDEDTDGVDECDVEDDEQD</sequence>
<dbReference type="Proteomes" id="UP000002051">
    <property type="component" value="Chromosome 3"/>
</dbReference>
<name>A0A072UTN4_MEDTR</name>
<feature type="transmembrane region" description="Helical" evidence="1">
    <location>
        <begin position="68"/>
        <end position="87"/>
    </location>
</feature>
<protein>
    <submittedName>
        <fullName evidence="2">Transmembrane protein, putative</fullName>
    </submittedName>
</protein>
<dbReference type="EnsemblPlants" id="KEH32987">
    <property type="protein sequence ID" value="KEH32987"/>
    <property type="gene ID" value="MTR_3g012450"/>
</dbReference>
<keyword evidence="1 2" id="KW-0812">Transmembrane</keyword>
<keyword evidence="1" id="KW-1133">Transmembrane helix</keyword>
<organism evidence="2 4">
    <name type="scientific">Medicago truncatula</name>
    <name type="common">Barrel medic</name>
    <name type="synonym">Medicago tribuloides</name>
    <dbReference type="NCBI Taxonomy" id="3880"/>
    <lineage>
        <taxon>Eukaryota</taxon>
        <taxon>Viridiplantae</taxon>
        <taxon>Streptophyta</taxon>
        <taxon>Embryophyta</taxon>
        <taxon>Tracheophyta</taxon>
        <taxon>Spermatophyta</taxon>
        <taxon>Magnoliopsida</taxon>
        <taxon>eudicotyledons</taxon>
        <taxon>Gunneridae</taxon>
        <taxon>Pentapetalae</taxon>
        <taxon>rosids</taxon>
        <taxon>fabids</taxon>
        <taxon>Fabales</taxon>
        <taxon>Fabaceae</taxon>
        <taxon>Papilionoideae</taxon>
        <taxon>50 kb inversion clade</taxon>
        <taxon>NPAAA clade</taxon>
        <taxon>Hologalegina</taxon>
        <taxon>IRL clade</taxon>
        <taxon>Trifolieae</taxon>
        <taxon>Medicago</taxon>
    </lineage>
</organism>
<reference evidence="2 4" key="2">
    <citation type="journal article" date="2014" name="BMC Genomics">
        <title>An improved genome release (version Mt4.0) for the model legume Medicago truncatula.</title>
        <authorList>
            <person name="Tang H."/>
            <person name="Krishnakumar V."/>
            <person name="Bidwell S."/>
            <person name="Rosen B."/>
            <person name="Chan A."/>
            <person name="Zhou S."/>
            <person name="Gentzbittel L."/>
            <person name="Childs K.L."/>
            <person name="Yandell M."/>
            <person name="Gundlach H."/>
            <person name="Mayer K.F."/>
            <person name="Schwartz D.C."/>
            <person name="Town C.D."/>
        </authorList>
    </citation>
    <scope>GENOME REANNOTATION</scope>
    <source>
        <strain evidence="2">A17</strain>
        <strain evidence="3 4">cv. Jemalong A17</strain>
    </source>
</reference>
<accession>A0A072UTN4</accession>
<evidence type="ECO:0000313" key="4">
    <source>
        <dbReference type="Proteomes" id="UP000002051"/>
    </source>
</evidence>
<proteinExistence type="predicted"/>
<evidence type="ECO:0000313" key="2">
    <source>
        <dbReference type="EMBL" id="KEH32987.1"/>
    </source>
</evidence>
<dbReference type="EMBL" id="CM001219">
    <property type="protein sequence ID" value="KEH32987.1"/>
    <property type="molecule type" value="Genomic_DNA"/>
</dbReference>
<reference evidence="2 4" key="1">
    <citation type="journal article" date="2011" name="Nature">
        <title>The Medicago genome provides insight into the evolution of rhizobial symbioses.</title>
        <authorList>
            <person name="Young N.D."/>
            <person name="Debelle F."/>
            <person name="Oldroyd G.E."/>
            <person name="Geurts R."/>
            <person name="Cannon S.B."/>
            <person name="Udvardi M.K."/>
            <person name="Benedito V.A."/>
            <person name="Mayer K.F."/>
            <person name="Gouzy J."/>
            <person name="Schoof H."/>
            <person name="Van de Peer Y."/>
            <person name="Proost S."/>
            <person name="Cook D.R."/>
            <person name="Meyers B.C."/>
            <person name="Spannagl M."/>
            <person name="Cheung F."/>
            <person name="De Mita S."/>
            <person name="Krishnakumar V."/>
            <person name="Gundlach H."/>
            <person name="Zhou S."/>
            <person name="Mudge J."/>
            <person name="Bharti A.K."/>
            <person name="Murray J.D."/>
            <person name="Naoumkina M.A."/>
            <person name="Rosen B."/>
            <person name="Silverstein K.A."/>
            <person name="Tang H."/>
            <person name="Rombauts S."/>
            <person name="Zhao P.X."/>
            <person name="Zhou P."/>
            <person name="Barbe V."/>
            <person name="Bardou P."/>
            <person name="Bechner M."/>
            <person name="Bellec A."/>
            <person name="Berger A."/>
            <person name="Berges H."/>
            <person name="Bidwell S."/>
            <person name="Bisseling T."/>
            <person name="Choisne N."/>
            <person name="Couloux A."/>
            <person name="Denny R."/>
            <person name="Deshpande S."/>
            <person name="Dai X."/>
            <person name="Doyle J.J."/>
            <person name="Dudez A.M."/>
            <person name="Farmer A.D."/>
            <person name="Fouteau S."/>
            <person name="Franken C."/>
            <person name="Gibelin C."/>
            <person name="Gish J."/>
            <person name="Goldstein S."/>
            <person name="Gonzalez A.J."/>
            <person name="Green P.J."/>
            <person name="Hallab A."/>
            <person name="Hartog M."/>
            <person name="Hua A."/>
            <person name="Humphray S.J."/>
            <person name="Jeong D.H."/>
            <person name="Jing Y."/>
            <person name="Jocker A."/>
            <person name="Kenton S.M."/>
            <person name="Kim D.J."/>
            <person name="Klee K."/>
            <person name="Lai H."/>
            <person name="Lang C."/>
            <person name="Lin S."/>
            <person name="Macmil S.L."/>
            <person name="Magdelenat G."/>
            <person name="Matthews L."/>
            <person name="McCorrison J."/>
            <person name="Monaghan E.L."/>
            <person name="Mun J.H."/>
            <person name="Najar F.Z."/>
            <person name="Nicholson C."/>
            <person name="Noirot C."/>
            <person name="O'Bleness M."/>
            <person name="Paule C.R."/>
            <person name="Poulain J."/>
            <person name="Prion F."/>
            <person name="Qin B."/>
            <person name="Qu C."/>
            <person name="Retzel E.F."/>
            <person name="Riddle C."/>
            <person name="Sallet E."/>
            <person name="Samain S."/>
            <person name="Samson N."/>
            <person name="Sanders I."/>
            <person name="Saurat O."/>
            <person name="Scarpelli C."/>
            <person name="Schiex T."/>
            <person name="Segurens B."/>
            <person name="Severin A.J."/>
            <person name="Sherrier D.J."/>
            <person name="Shi R."/>
            <person name="Sims S."/>
            <person name="Singer S.R."/>
            <person name="Sinharoy S."/>
            <person name="Sterck L."/>
            <person name="Viollet A."/>
            <person name="Wang B.B."/>
            <person name="Wang K."/>
            <person name="Wang M."/>
            <person name="Wang X."/>
            <person name="Warfsmann J."/>
            <person name="Weissenbach J."/>
            <person name="White D.D."/>
            <person name="White J.D."/>
            <person name="Wiley G.B."/>
            <person name="Wincker P."/>
            <person name="Xing Y."/>
            <person name="Yang L."/>
            <person name="Yao Z."/>
            <person name="Ying F."/>
            <person name="Zhai J."/>
            <person name="Zhou L."/>
            <person name="Zuber A."/>
            <person name="Denarie J."/>
            <person name="Dixon R.A."/>
            <person name="May G.D."/>
            <person name="Schwartz D.C."/>
            <person name="Rogers J."/>
            <person name="Quetier F."/>
            <person name="Town C.D."/>
            <person name="Roe B.A."/>
        </authorList>
    </citation>
    <scope>NUCLEOTIDE SEQUENCE [LARGE SCALE GENOMIC DNA]</scope>
    <source>
        <strain evidence="2">A17</strain>
        <strain evidence="3 4">cv. Jemalong A17</strain>
    </source>
</reference>
<evidence type="ECO:0000256" key="1">
    <source>
        <dbReference type="SAM" id="Phobius"/>
    </source>
</evidence>
<gene>
    <name evidence="2" type="ordered locus">MTR_3g012450</name>
</gene>
<dbReference type="HOGENOM" id="CLU_1527432_0_0_1"/>
<reference evidence="3" key="3">
    <citation type="submission" date="2015-04" db="UniProtKB">
        <authorList>
            <consortium name="EnsemblPlants"/>
        </authorList>
    </citation>
    <scope>IDENTIFICATION</scope>
    <source>
        <strain evidence="3">cv. Jemalong A17</strain>
    </source>
</reference>
<dbReference type="AlphaFoldDB" id="A0A072UTN4"/>
<keyword evidence="1" id="KW-0472">Membrane</keyword>
<evidence type="ECO:0000313" key="3">
    <source>
        <dbReference type="EnsemblPlants" id="KEH32987"/>
    </source>
</evidence>
<keyword evidence="4" id="KW-1185">Reference proteome</keyword>